<dbReference type="InterPro" id="IPR002867">
    <property type="entry name" value="IBR_dom"/>
</dbReference>
<keyword evidence="16" id="KW-1185">Reference proteome</keyword>
<dbReference type="InterPro" id="IPR044066">
    <property type="entry name" value="TRIAD_supradom"/>
</dbReference>
<sequence>MGNRNKKPQPNSDNPKQDEEEEAFTCKICMEPVTLPNNKFKNSNKCIHPFCTECVMKYIQVKLNDNVSDIKCPDITCNHSLEPLSCRPKIAHQLFDKWCDLLCESAVLKIDRVYCTNQECSALILNECGNRNLKRCVCPDCSKPFCFRCKVPWHDAHRCKESWVTRYLNDISFSIISMWNGWMRCPSCRHSTVDLCLVNSSLNVAAASEATSKFGSC</sequence>
<dbReference type="UniPathway" id="UPA00143"/>
<dbReference type="AlphaFoldDB" id="A0A103YEM5"/>
<organism evidence="15 16">
    <name type="scientific">Cynara cardunculus var. scolymus</name>
    <name type="common">Globe artichoke</name>
    <name type="synonym">Cynara scolymus</name>
    <dbReference type="NCBI Taxonomy" id="59895"/>
    <lineage>
        <taxon>Eukaryota</taxon>
        <taxon>Viridiplantae</taxon>
        <taxon>Streptophyta</taxon>
        <taxon>Embryophyta</taxon>
        <taxon>Tracheophyta</taxon>
        <taxon>Spermatophyta</taxon>
        <taxon>Magnoliopsida</taxon>
        <taxon>eudicotyledons</taxon>
        <taxon>Gunneridae</taxon>
        <taxon>Pentapetalae</taxon>
        <taxon>asterids</taxon>
        <taxon>campanulids</taxon>
        <taxon>Asterales</taxon>
        <taxon>Asteraceae</taxon>
        <taxon>Carduoideae</taxon>
        <taxon>Cardueae</taxon>
        <taxon>Carduinae</taxon>
        <taxon>Cynara</taxon>
    </lineage>
</organism>
<evidence type="ECO:0000256" key="10">
    <source>
        <dbReference type="ARBA" id="ARBA00022786"/>
    </source>
</evidence>
<protein>
    <recommendedName>
        <fullName evidence="5">RBR-type E3 ubiquitin transferase</fullName>
        <ecNumber evidence="5">2.3.2.31</ecNumber>
    </recommendedName>
</protein>
<comment type="cofactor">
    <cofactor evidence="2">
        <name>Zn(2+)</name>
        <dbReference type="ChEBI" id="CHEBI:29105"/>
    </cofactor>
</comment>
<dbReference type="GO" id="GO:0016567">
    <property type="term" value="P:protein ubiquitination"/>
    <property type="evidence" value="ECO:0007669"/>
    <property type="project" value="UniProtKB-UniPathway"/>
</dbReference>
<dbReference type="GO" id="GO:0008270">
    <property type="term" value="F:zinc ion binding"/>
    <property type="evidence" value="ECO:0007669"/>
    <property type="project" value="UniProtKB-KW"/>
</dbReference>
<evidence type="ECO:0000256" key="12">
    <source>
        <dbReference type="PROSITE-ProRule" id="PRU00175"/>
    </source>
</evidence>
<dbReference type="SUPFAM" id="SSF57850">
    <property type="entry name" value="RING/U-box"/>
    <property type="match status" value="1"/>
</dbReference>
<dbReference type="Pfam" id="PF01485">
    <property type="entry name" value="IBR"/>
    <property type="match status" value="1"/>
</dbReference>
<dbReference type="STRING" id="59895.A0A103YEM5"/>
<keyword evidence="9 12" id="KW-0863">Zinc-finger</keyword>
<evidence type="ECO:0000256" key="5">
    <source>
        <dbReference type="ARBA" id="ARBA00012251"/>
    </source>
</evidence>
<evidence type="ECO:0000256" key="1">
    <source>
        <dbReference type="ARBA" id="ARBA00001798"/>
    </source>
</evidence>
<accession>A0A103YEM5</accession>
<dbReference type="Gene3D" id="3.30.40.10">
    <property type="entry name" value="Zinc/RING finger domain, C3HC4 (zinc finger)"/>
    <property type="match status" value="1"/>
</dbReference>
<comment type="similarity">
    <text evidence="4">Belongs to the RBR family. Ariadne subfamily.</text>
</comment>
<dbReference type="Proteomes" id="UP000243975">
    <property type="component" value="Unassembled WGS sequence"/>
</dbReference>
<evidence type="ECO:0000256" key="11">
    <source>
        <dbReference type="ARBA" id="ARBA00022833"/>
    </source>
</evidence>
<keyword evidence="10" id="KW-0833">Ubl conjugation pathway</keyword>
<dbReference type="OMA" id="WCIALCE"/>
<dbReference type="InterPro" id="IPR001841">
    <property type="entry name" value="Znf_RING"/>
</dbReference>
<evidence type="ECO:0000256" key="7">
    <source>
        <dbReference type="ARBA" id="ARBA00022723"/>
    </source>
</evidence>
<dbReference type="SMART" id="SM00647">
    <property type="entry name" value="IBR"/>
    <property type="match status" value="1"/>
</dbReference>
<evidence type="ECO:0000313" key="16">
    <source>
        <dbReference type="Proteomes" id="UP000243975"/>
    </source>
</evidence>
<dbReference type="PANTHER" id="PTHR11685">
    <property type="entry name" value="RBR FAMILY RING FINGER AND IBR DOMAIN-CONTAINING"/>
    <property type="match status" value="1"/>
</dbReference>
<evidence type="ECO:0000259" key="13">
    <source>
        <dbReference type="PROSITE" id="PS50089"/>
    </source>
</evidence>
<keyword evidence="7" id="KW-0479">Metal-binding</keyword>
<evidence type="ECO:0000313" key="15">
    <source>
        <dbReference type="EMBL" id="KVI07689.1"/>
    </source>
</evidence>
<dbReference type="EMBL" id="LEKV01001495">
    <property type="protein sequence ID" value="KVI07689.1"/>
    <property type="molecule type" value="Genomic_DNA"/>
</dbReference>
<keyword evidence="6" id="KW-0808">Transferase</keyword>
<evidence type="ECO:0000259" key="14">
    <source>
        <dbReference type="PROSITE" id="PS51873"/>
    </source>
</evidence>
<feature type="domain" description="RING-type" evidence="13">
    <location>
        <begin position="26"/>
        <end position="73"/>
    </location>
</feature>
<dbReference type="GO" id="GO:0061630">
    <property type="term" value="F:ubiquitin protein ligase activity"/>
    <property type="evidence" value="ECO:0007669"/>
    <property type="project" value="UniProtKB-EC"/>
</dbReference>
<evidence type="ECO:0000256" key="6">
    <source>
        <dbReference type="ARBA" id="ARBA00022679"/>
    </source>
</evidence>
<evidence type="ECO:0000256" key="4">
    <source>
        <dbReference type="ARBA" id="ARBA00005884"/>
    </source>
</evidence>
<dbReference type="InterPro" id="IPR013083">
    <property type="entry name" value="Znf_RING/FYVE/PHD"/>
</dbReference>
<evidence type="ECO:0000256" key="8">
    <source>
        <dbReference type="ARBA" id="ARBA00022737"/>
    </source>
</evidence>
<comment type="function">
    <text evidence="3">Might act as an E3 ubiquitin-protein ligase, or as part of E3 complex, which accepts ubiquitin from specific E2 ubiquitin-conjugating enzymes and then transfers it to substrates.</text>
</comment>
<comment type="catalytic activity">
    <reaction evidence="1">
        <text>[E2 ubiquitin-conjugating enzyme]-S-ubiquitinyl-L-cysteine + [acceptor protein]-L-lysine = [E2 ubiquitin-conjugating enzyme]-L-cysteine + [acceptor protein]-N(6)-ubiquitinyl-L-lysine.</text>
        <dbReference type="EC" id="2.3.2.31"/>
    </reaction>
</comment>
<reference evidence="15 16" key="1">
    <citation type="journal article" date="2016" name="Sci. Rep.">
        <title>The genome sequence of the outbreeding globe artichoke constructed de novo incorporating a phase-aware low-pass sequencing strategy of F1 progeny.</title>
        <authorList>
            <person name="Scaglione D."/>
            <person name="Reyes-Chin-Wo S."/>
            <person name="Acquadro A."/>
            <person name="Froenicke L."/>
            <person name="Portis E."/>
            <person name="Beitel C."/>
            <person name="Tirone M."/>
            <person name="Mauro R."/>
            <person name="Lo Monaco A."/>
            <person name="Mauromicale G."/>
            <person name="Faccioli P."/>
            <person name="Cattivelli L."/>
            <person name="Rieseberg L."/>
            <person name="Michelmore R."/>
            <person name="Lanteri S."/>
        </authorList>
    </citation>
    <scope>NUCLEOTIDE SEQUENCE [LARGE SCALE GENOMIC DNA]</scope>
    <source>
        <strain evidence="15">2C</strain>
    </source>
</reference>
<dbReference type="InterPro" id="IPR031127">
    <property type="entry name" value="E3_UB_ligase_RBR"/>
</dbReference>
<keyword evidence="11" id="KW-0862">Zinc</keyword>
<dbReference type="EC" id="2.3.2.31" evidence="5"/>
<feature type="domain" description="RING-type" evidence="14">
    <location>
        <begin position="22"/>
        <end position="217"/>
    </location>
</feature>
<dbReference type="Gramene" id="KVI07689">
    <property type="protein sequence ID" value="KVI07689"/>
    <property type="gene ID" value="Ccrd_013950"/>
</dbReference>
<dbReference type="FunFam" id="3.30.40.10:FF:000230">
    <property type="entry name" value="RBR-type E3 ubiquitin transferase"/>
    <property type="match status" value="1"/>
</dbReference>
<proteinExistence type="inferred from homology"/>
<dbReference type="PROSITE" id="PS50089">
    <property type="entry name" value="ZF_RING_2"/>
    <property type="match status" value="1"/>
</dbReference>
<dbReference type="InterPro" id="IPR017907">
    <property type="entry name" value="Znf_RING_CS"/>
</dbReference>
<evidence type="ECO:0000256" key="9">
    <source>
        <dbReference type="ARBA" id="ARBA00022771"/>
    </source>
</evidence>
<evidence type="ECO:0000256" key="3">
    <source>
        <dbReference type="ARBA" id="ARBA00003976"/>
    </source>
</evidence>
<evidence type="ECO:0000256" key="2">
    <source>
        <dbReference type="ARBA" id="ARBA00001947"/>
    </source>
</evidence>
<dbReference type="PROSITE" id="PS00518">
    <property type="entry name" value="ZF_RING_1"/>
    <property type="match status" value="1"/>
</dbReference>
<name>A0A103YEM5_CYNCS</name>
<comment type="caution">
    <text evidence="15">The sequence shown here is derived from an EMBL/GenBank/DDBJ whole genome shotgun (WGS) entry which is preliminary data.</text>
</comment>
<keyword evidence="8" id="KW-0677">Repeat</keyword>
<gene>
    <name evidence="15" type="ORF">Ccrd_013950</name>
</gene>
<dbReference type="PROSITE" id="PS51873">
    <property type="entry name" value="TRIAD"/>
    <property type="match status" value="1"/>
</dbReference>